<proteinExistence type="predicted"/>
<name>A0A3B0M8Q1_9RHOB</name>
<evidence type="ECO:0008006" key="4">
    <source>
        <dbReference type="Google" id="ProtNLM"/>
    </source>
</evidence>
<feature type="signal peptide" evidence="1">
    <location>
        <begin position="1"/>
        <end position="20"/>
    </location>
</feature>
<sequence>MWKWVAVLGAATAIAGAVQAQEVQTETYTLEGAQITLYLHPFLSDEGLAMLRLVGQNRDALSLFVPEGARFAAMALAPADGLVADGLLAESAVAVADMSDLPTAITSAREGCDAARSGGDECVIALEINAE</sequence>
<dbReference type="RefSeq" id="WP_121095218.1">
    <property type="nucleotide sequence ID" value="NZ_UIHC01000018.1"/>
</dbReference>
<evidence type="ECO:0000313" key="2">
    <source>
        <dbReference type="EMBL" id="SUZ32272.1"/>
    </source>
</evidence>
<protein>
    <recommendedName>
        <fullName evidence="4">5-aminolevulic acid synthase</fullName>
    </recommendedName>
</protein>
<gene>
    <name evidence="2" type="ORF">ROE7235_02027</name>
</gene>
<dbReference type="Proteomes" id="UP000272908">
    <property type="component" value="Unassembled WGS sequence"/>
</dbReference>
<reference evidence="3" key="1">
    <citation type="submission" date="2018-08" db="EMBL/GenBank/DDBJ databases">
        <authorList>
            <person name="Rodrigo-Torres L."/>
            <person name="Arahal R. D."/>
            <person name="Lucena T."/>
        </authorList>
    </citation>
    <scope>NUCLEOTIDE SEQUENCE [LARGE SCALE GENOMIC DNA]</scope>
    <source>
        <strain evidence="3">CECT 7235</strain>
    </source>
</reference>
<keyword evidence="3" id="KW-1185">Reference proteome</keyword>
<dbReference type="OrthoDB" id="7859997at2"/>
<feature type="chain" id="PRO_5017310750" description="5-aminolevulic acid synthase" evidence="1">
    <location>
        <begin position="21"/>
        <end position="131"/>
    </location>
</feature>
<evidence type="ECO:0000256" key="1">
    <source>
        <dbReference type="SAM" id="SignalP"/>
    </source>
</evidence>
<accession>A0A3B0M8Q1</accession>
<dbReference type="EMBL" id="UIHC01000018">
    <property type="protein sequence ID" value="SUZ32272.1"/>
    <property type="molecule type" value="Genomic_DNA"/>
</dbReference>
<keyword evidence="1" id="KW-0732">Signal</keyword>
<organism evidence="2 3">
    <name type="scientific">Roseinatronobacter ekhonensis</name>
    <dbReference type="NCBI Taxonomy" id="254356"/>
    <lineage>
        <taxon>Bacteria</taxon>
        <taxon>Pseudomonadati</taxon>
        <taxon>Pseudomonadota</taxon>
        <taxon>Alphaproteobacteria</taxon>
        <taxon>Rhodobacterales</taxon>
        <taxon>Paracoccaceae</taxon>
        <taxon>Roseinatronobacter</taxon>
    </lineage>
</organism>
<evidence type="ECO:0000313" key="3">
    <source>
        <dbReference type="Proteomes" id="UP000272908"/>
    </source>
</evidence>
<dbReference type="AlphaFoldDB" id="A0A3B0M8Q1"/>